<dbReference type="GO" id="GO:0015740">
    <property type="term" value="P:C4-dicarboxylate transport"/>
    <property type="evidence" value="ECO:0007669"/>
    <property type="project" value="TreeGrafter"/>
</dbReference>
<dbReference type="GO" id="GO:0022857">
    <property type="term" value="F:transmembrane transporter activity"/>
    <property type="evidence" value="ECO:0007669"/>
    <property type="project" value="UniProtKB-UniRule"/>
</dbReference>
<evidence type="ECO:0000256" key="7">
    <source>
        <dbReference type="ARBA" id="ARBA00023136"/>
    </source>
</evidence>
<evidence type="ECO:0000313" key="12">
    <source>
        <dbReference type="Proteomes" id="UP000596083"/>
    </source>
</evidence>
<evidence type="ECO:0000256" key="1">
    <source>
        <dbReference type="ARBA" id="ARBA00004429"/>
    </source>
</evidence>
<feature type="transmembrane region" description="Helical" evidence="9">
    <location>
        <begin position="60"/>
        <end position="78"/>
    </location>
</feature>
<dbReference type="PANTHER" id="PTHR35011:SF2">
    <property type="entry name" value="2,3-DIKETO-L-GULONATE TRAP TRANSPORTER SMALL PERMEASE PROTEIN YIAM"/>
    <property type="match status" value="1"/>
</dbReference>
<dbReference type="InterPro" id="IPR055348">
    <property type="entry name" value="DctQ"/>
</dbReference>
<evidence type="ECO:0000256" key="8">
    <source>
        <dbReference type="ARBA" id="ARBA00038436"/>
    </source>
</evidence>
<feature type="transmembrane region" description="Helical" evidence="9">
    <location>
        <begin position="142"/>
        <end position="160"/>
    </location>
</feature>
<accession>A0A7T7HKV6</accession>
<keyword evidence="5 9" id="KW-0812">Transmembrane</keyword>
<evidence type="ECO:0000256" key="4">
    <source>
        <dbReference type="ARBA" id="ARBA00022519"/>
    </source>
</evidence>
<evidence type="ECO:0000256" key="5">
    <source>
        <dbReference type="ARBA" id="ARBA00022692"/>
    </source>
</evidence>
<keyword evidence="7 9" id="KW-0472">Membrane</keyword>
<dbReference type="EMBL" id="CP066786">
    <property type="protein sequence ID" value="QQM31044.1"/>
    <property type="molecule type" value="Genomic_DNA"/>
</dbReference>
<proteinExistence type="inferred from homology"/>
<evidence type="ECO:0000256" key="9">
    <source>
        <dbReference type="RuleBase" id="RU369079"/>
    </source>
</evidence>
<name>A0A7T7HKV6_9HYPH</name>
<comment type="function">
    <text evidence="9">Part of the tripartite ATP-independent periplasmic (TRAP) transport system.</text>
</comment>
<dbReference type="PANTHER" id="PTHR35011">
    <property type="entry name" value="2,3-DIKETO-L-GULONATE TRAP TRANSPORTER SMALL PERMEASE PROTEIN YIAM"/>
    <property type="match status" value="1"/>
</dbReference>
<dbReference type="Pfam" id="PF04290">
    <property type="entry name" value="DctQ"/>
    <property type="match status" value="1"/>
</dbReference>
<evidence type="ECO:0000259" key="10">
    <source>
        <dbReference type="Pfam" id="PF04290"/>
    </source>
</evidence>
<evidence type="ECO:0000256" key="2">
    <source>
        <dbReference type="ARBA" id="ARBA00022448"/>
    </source>
</evidence>
<dbReference type="InterPro" id="IPR007387">
    <property type="entry name" value="TRAP_DctQ"/>
</dbReference>
<feature type="transmembrane region" description="Helical" evidence="9">
    <location>
        <begin position="99"/>
        <end position="122"/>
    </location>
</feature>
<evidence type="ECO:0000313" key="11">
    <source>
        <dbReference type="EMBL" id="QQM31044.1"/>
    </source>
</evidence>
<dbReference type="KEGG" id="mlut:JET14_02360"/>
<feature type="domain" description="Tripartite ATP-independent periplasmic transporters DctQ component" evidence="10">
    <location>
        <begin position="36"/>
        <end position="167"/>
    </location>
</feature>
<feature type="transmembrane region" description="Helical" evidence="9">
    <location>
        <begin position="23"/>
        <end position="45"/>
    </location>
</feature>
<keyword evidence="2 9" id="KW-0813">Transport</keyword>
<keyword evidence="3" id="KW-1003">Cell membrane</keyword>
<dbReference type="Proteomes" id="UP000596083">
    <property type="component" value="Chromosome"/>
</dbReference>
<keyword evidence="4 9" id="KW-0997">Cell inner membrane</keyword>
<keyword evidence="6 9" id="KW-1133">Transmembrane helix</keyword>
<comment type="subunit">
    <text evidence="9">The complex comprises the extracytoplasmic solute receptor protein and the two transmembrane proteins.</text>
</comment>
<protein>
    <recommendedName>
        <fullName evidence="9">TRAP transporter small permease protein</fullName>
    </recommendedName>
</protein>
<dbReference type="RefSeq" id="WP_200336633.1">
    <property type="nucleotide sequence ID" value="NZ_CP066786.1"/>
</dbReference>
<sequence length="185" mass="19780">MSEQGKPDTISRLVDGLANMIDAVLRVIIVAGFSGMVVCVVWQVMSRYILRAPSIYTDEIARFLFIWMALIGGAYTFGKGRHLAIEILAPALSGWRKQLAQLLVVAVIAFFAIAVMINGGGALVGRTLANGQVSPALQMPMGYIYVAIPVSGAVILFYCLQMAIRLFHGKTPVEAAPAEAGGPLN</sequence>
<dbReference type="GO" id="GO:0005886">
    <property type="term" value="C:plasma membrane"/>
    <property type="evidence" value="ECO:0007669"/>
    <property type="project" value="UniProtKB-SubCell"/>
</dbReference>
<comment type="subcellular location">
    <subcellularLocation>
        <location evidence="1 9">Cell inner membrane</location>
        <topology evidence="1 9">Multi-pass membrane protein</topology>
    </subcellularLocation>
</comment>
<gene>
    <name evidence="11" type="ORF">JET14_02360</name>
</gene>
<organism evidence="11 12">
    <name type="scientific">Martelella lutilitoris</name>
    <dbReference type="NCBI Taxonomy" id="2583532"/>
    <lineage>
        <taxon>Bacteria</taxon>
        <taxon>Pseudomonadati</taxon>
        <taxon>Pseudomonadota</taxon>
        <taxon>Alphaproteobacteria</taxon>
        <taxon>Hyphomicrobiales</taxon>
        <taxon>Aurantimonadaceae</taxon>
        <taxon>Martelella</taxon>
    </lineage>
</organism>
<evidence type="ECO:0000256" key="3">
    <source>
        <dbReference type="ARBA" id="ARBA00022475"/>
    </source>
</evidence>
<evidence type="ECO:0000256" key="6">
    <source>
        <dbReference type="ARBA" id="ARBA00022989"/>
    </source>
</evidence>
<reference evidence="11 12" key="1">
    <citation type="submission" date="2020-12" db="EMBL/GenBank/DDBJ databases">
        <authorList>
            <person name="Zheng R.K."/>
            <person name="Sun C.M."/>
        </authorList>
    </citation>
    <scope>NUCLEOTIDE SEQUENCE [LARGE SCALE GENOMIC DNA]</scope>
    <source>
        <strain evidence="11 12">ZRK001</strain>
    </source>
</reference>
<comment type="similarity">
    <text evidence="8 9">Belongs to the TRAP transporter small permease family.</text>
</comment>
<dbReference type="AlphaFoldDB" id="A0A7T7HKV6"/>